<reference evidence="1" key="1">
    <citation type="submission" date="2022-03" db="EMBL/GenBank/DDBJ databases">
        <title>Genomic analyses of argali, domestic sheep and their hybrids provide insights into chromosomal evolution, heterosis and genetic basis of agronomic traits.</title>
        <authorList>
            <person name="Li M."/>
        </authorList>
    </citation>
    <scope>NUCLEOTIDE SEQUENCE</scope>
    <source>
        <strain evidence="1">F1 hybrid</strain>
    </source>
</reference>
<comment type="caution">
    <text evidence="1">The sequence shown here is derived from an EMBL/GenBank/DDBJ whole genome shotgun (WGS) entry which is preliminary data.</text>
</comment>
<dbReference type="EMBL" id="CM043041">
    <property type="protein sequence ID" value="KAI4571485.1"/>
    <property type="molecule type" value="Genomic_DNA"/>
</dbReference>
<sequence length="171" mass="20271">MSLSFRDVAIDLSQEEWECLDPVQRALYRDVMLENYSNLVSLGCSTPKPDMITLLEQEKEPWMIMREGTGSWFTGLESKYFTKKLFPEKDICGIYLFQLQTVDESQASIHEDTIFRNDLQRKHEFERQEGHQMRCASQMIIQKRVVLPLHEKIHAIEKSYECKECRKAFRQ</sequence>
<keyword evidence="2" id="KW-1185">Reference proteome</keyword>
<gene>
    <name evidence="1" type="ORF">MJG53_013591</name>
</gene>
<protein>
    <submittedName>
        <fullName evidence="1">Uncharacterized protein</fullName>
    </submittedName>
</protein>
<name>A0ACB9UJB2_9CETA</name>
<evidence type="ECO:0000313" key="1">
    <source>
        <dbReference type="EMBL" id="KAI4571485.1"/>
    </source>
</evidence>
<evidence type="ECO:0000313" key="2">
    <source>
        <dbReference type="Proteomes" id="UP001057279"/>
    </source>
</evidence>
<accession>A0ACB9UJB2</accession>
<proteinExistence type="predicted"/>
<organism evidence="1 2">
    <name type="scientific">Ovis ammon polii x Ovis aries</name>
    <dbReference type="NCBI Taxonomy" id="2918886"/>
    <lineage>
        <taxon>Eukaryota</taxon>
        <taxon>Metazoa</taxon>
        <taxon>Chordata</taxon>
        <taxon>Craniata</taxon>
        <taxon>Vertebrata</taxon>
        <taxon>Euteleostomi</taxon>
        <taxon>Mammalia</taxon>
        <taxon>Eutheria</taxon>
        <taxon>Laurasiatheria</taxon>
        <taxon>Artiodactyla</taxon>
        <taxon>Ruminantia</taxon>
        <taxon>Pecora</taxon>
        <taxon>Bovidae</taxon>
        <taxon>Caprinae</taxon>
        <taxon>Ovis</taxon>
    </lineage>
</organism>
<dbReference type="Proteomes" id="UP001057279">
    <property type="component" value="Linkage Group LG16"/>
</dbReference>